<protein>
    <recommendedName>
        <fullName evidence="3">TIGR04452 family lipoprotein</fullName>
    </recommendedName>
</protein>
<sequence>MRSFGFVLVFVFGCANVYSPMGIRGEEAKKQLEELRSNLGIVGIFASLSAVMNASANSSNTSYTCATDNSAVLGFTTPTTTANFNLPSQTNYIDLSVTTNGTFYFRSNQATTTTMLSGKILKTASTSASASCSSATSSVCGATDLSGVSFFSSISSIMTVAPGSCFAIRCTTPAYVRLKLYNIDSSGLPGVDTLISGIYTPYIFESIANIGEETYYTKKSFERCKREIVNYSMIEIQFANLTSSLVNDASICNKPYSSIQGALLNPGLTAAIQADACDLEPVNPVGF</sequence>
<evidence type="ECO:0000313" key="1">
    <source>
        <dbReference type="EMBL" id="TGL90984.1"/>
    </source>
</evidence>
<name>A0A4Z1A8H3_9LEPT</name>
<dbReference type="Proteomes" id="UP000298263">
    <property type="component" value="Unassembled WGS sequence"/>
</dbReference>
<evidence type="ECO:0008006" key="3">
    <source>
        <dbReference type="Google" id="ProtNLM"/>
    </source>
</evidence>
<gene>
    <name evidence="1" type="ORF">EHQ69_09275</name>
</gene>
<reference evidence="1" key="1">
    <citation type="journal article" date="2019" name="PLoS Negl. Trop. Dis.">
        <title>Revisiting the worldwide diversity of Leptospira species in the environment.</title>
        <authorList>
            <person name="Vincent A.T."/>
            <person name="Schiettekatte O."/>
            <person name="Bourhy P."/>
            <person name="Veyrier F.J."/>
            <person name="Picardeau M."/>
        </authorList>
    </citation>
    <scope>NUCLEOTIDE SEQUENCE [LARGE SCALE GENOMIC DNA]</scope>
    <source>
        <strain evidence="1">201702422</strain>
    </source>
</reference>
<organism evidence="1 2">
    <name type="scientific">Leptospira congkakensis</name>
    <dbReference type="NCBI Taxonomy" id="2484932"/>
    <lineage>
        <taxon>Bacteria</taxon>
        <taxon>Pseudomonadati</taxon>
        <taxon>Spirochaetota</taxon>
        <taxon>Spirochaetia</taxon>
        <taxon>Leptospirales</taxon>
        <taxon>Leptospiraceae</taxon>
        <taxon>Leptospira</taxon>
    </lineage>
</organism>
<proteinExistence type="predicted"/>
<dbReference type="AlphaFoldDB" id="A0A4Z1A8H3"/>
<comment type="caution">
    <text evidence="1">The sequence shown here is derived from an EMBL/GenBank/DDBJ whole genome shotgun (WGS) entry which is preliminary data.</text>
</comment>
<dbReference type="OrthoDB" id="328199at2"/>
<dbReference type="EMBL" id="RQGP01000022">
    <property type="protein sequence ID" value="TGL90984.1"/>
    <property type="molecule type" value="Genomic_DNA"/>
</dbReference>
<keyword evidence="2" id="KW-1185">Reference proteome</keyword>
<accession>A0A4Z1A8H3</accession>
<evidence type="ECO:0000313" key="2">
    <source>
        <dbReference type="Proteomes" id="UP000298263"/>
    </source>
</evidence>